<protein>
    <recommendedName>
        <fullName evidence="2">Gluconate 2-dehydrogenase subunit 3</fullName>
    </recommendedName>
</protein>
<dbReference type="AlphaFoldDB" id="A0A5B8R679"/>
<name>A0A5B8R679_9ZZZZ</name>
<dbReference type="InterPro" id="IPR027056">
    <property type="entry name" value="Gluconate_2DH_su3"/>
</dbReference>
<dbReference type="Pfam" id="PF13618">
    <property type="entry name" value="Gluconate_2-dh3"/>
    <property type="match status" value="1"/>
</dbReference>
<proteinExistence type="predicted"/>
<evidence type="ECO:0000313" key="1">
    <source>
        <dbReference type="EMBL" id="QEA03961.1"/>
    </source>
</evidence>
<sequence>MGLSRRELLVGLAWVALPLPMARVRAASPDIRRTLGAYVDTLLPADDFTPGASDLGVHEEVLAGHLGQGMPEALLRKGCRWLDHQAGGDFSRLTDGQRHRVVAWMAQANGSRGPRVFYDYVRRRAVTLYYAHPESWAGSPLTHTPQPRGYIDELMALEHGDV</sequence>
<accession>A0A5B8R679</accession>
<dbReference type="EMBL" id="MN079077">
    <property type="protein sequence ID" value="QEA03961.1"/>
    <property type="molecule type" value="Genomic_DNA"/>
</dbReference>
<gene>
    <name evidence="1" type="ORF">KBTEX_00262</name>
</gene>
<organism evidence="1">
    <name type="scientific">uncultured organism</name>
    <dbReference type="NCBI Taxonomy" id="155900"/>
    <lineage>
        <taxon>unclassified sequences</taxon>
        <taxon>environmental samples</taxon>
    </lineage>
</organism>
<evidence type="ECO:0008006" key="2">
    <source>
        <dbReference type="Google" id="ProtNLM"/>
    </source>
</evidence>
<reference evidence="1" key="1">
    <citation type="submission" date="2019-06" db="EMBL/GenBank/DDBJ databases">
        <authorList>
            <person name="Murdoch R.W."/>
            <person name="Fathepure B."/>
        </authorList>
    </citation>
    <scope>NUCLEOTIDE SEQUENCE</scope>
</reference>